<dbReference type="InterPro" id="IPR032675">
    <property type="entry name" value="LRR_dom_sf"/>
</dbReference>
<reference evidence="3 4" key="1">
    <citation type="submission" date="2015-10" db="EMBL/GenBank/DDBJ databases">
        <title>Genome analyses suggest a sexual origin of heterokaryosis in a supposedly ancient asexual fungus.</title>
        <authorList>
            <person name="Ropars J."/>
            <person name="Sedzielewska K."/>
            <person name="Noel J."/>
            <person name="Charron P."/>
            <person name="Farinelli L."/>
            <person name="Marton T."/>
            <person name="Kruger M."/>
            <person name="Pelin A."/>
            <person name="Brachmann A."/>
            <person name="Corradi N."/>
        </authorList>
    </citation>
    <scope>NUCLEOTIDE SEQUENCE [LARGE SCALE GENOMIC DNA]</scope>
    <source>
        <strain evidence="3 4">A4</strain>
    </source>
</reference>
<dbReference type="VEuPathDB" id="FungiDB:RhiirA1_455114"/>
<dbReference type="GO" id="GO:0035591">
    <property type="term" value="F:signaling adaptor activity"/>
    <property type="evidence" value="ECO:0007669"/>
    <property type="project" value="TreeGrafter"/>
</dbReference>
<dbReference type="InterPro" id="IPR025875">
    <property type="entry name" value="Leu-rich_rpt_4"/>
</dbReference>
<evidence type="ECO:0000256" key="1">
    <source>
        <dbReference type="ARBA" id="ARBA00022614"/>
    </source>
</evidence>
<keyword evidence="2" id="KW-0677">Repeat</keyword>
<dbReference type="VEuPathDB" id="FungiDB:RhiirFUN_010224"/>
<proteinExistence type="predicted"/>
<comment type="caution">
    <text evidence="3">The sequence shown here is derived from an EMBL/GenBank/DDBJ whole genome shotgun (WGS) entry which is preliminary data.</text>
</comment>
<dbReference type="InterPro" id="IPR052574">
    <property type="entry name" value="CDIRP"/>
</dbReference>
<keyword evidence="4" id="KW-1185">Reference proteome</keyword>
<dbReference type="PANTHER" id="PTHR47566">
    <property type="match status" value="1"/>
</dbReference>
<protein>
    <recommendedName>
        <fullName evidence="5">Outer arm dynein light chain 1</fullName>
    </recommendedName>
</protein>
<evidence type="ECO:0000313" key="3">
    <source>
        <dbReference type="EMBL" id="PKY59372.1"/>
    </source>
</evidence>
<dbReference type="Gene3D" id="3.80.10.10">
    <property type="entry name" value="Ribonuclease Inhibitor"/>
    <property type="match status" value="1"/>
</dbReference>
<dbReference type="SUPFAM" id="SSF52058">
    <property type="entry name" value="L domain-like"/>
    <property type="match status" value="1"/>
</dbReference>
<keyword evidence="1" id="KW-0433">Leucine-rich repeat</keyword>
<dbReference type="EMBL" id="LLXI01003521">
    <property type="protein sequence ID" value="PKY59372.1"/>
    <property type="molecule type" value="Genomic_DNA"/>
</dbReference>
<evidence type="ECO:0008006" key="5">
    <source>
        <dbReference type="Google" id="ProtNLM"/>
    </source>
</evidence>
<evidence type="ECO:0000313" key="4">
    <source>
        <dbReference type="Proteomes" id="UP000234323"/>
    </source>
</evidence>
<sequence length="268" mass="30927">MVNAQEWFDGKYSTAESKRAVERIGPKEEFNKRIEDNIISIFGGGRPLSTLLLGIDDMKSRTLNENISLEGSLTLKGFLNLELLDISNKKITTLDVSDCPQLRELDCSNNQLTNLTISGSNKIEKILCGNNRLSNLDFLKSQNPAKLITLRMDNNNFPAQNLKCFTPFINLRILCISNNPFTGSLKPLRNLSTKQLSDYKIEDDSYRNYDWQAWKLDNQELIKKAREEIEVNELNEESIKLQEWESISKEIKELYEQLRCNIYLKTHI</sequence>
<dbReference type="PANTHER" id="PTHR47566:SF1">
    <property type="entry name" value="PROTEIN NUD1"/>
    <property type="match status" value="1"/>
</dbReference>
<dbReference type="Pfam" id="PF12799">
    <property type="entry name" value="LRR_4"/>
    <property type="match status" value="1"/>
</dbReference>
<name>A0A2I1HKH5_9GLOM</name>
<organism evidence="3 4">
    <name type="scientific">Rhizophagus irregularis</name>
    <dbReference type="NCBI Taxonomy" id="588596"/>
    <lineage>
        <taxon>Eukaryota</taxon>
        <taxon>Fungi</taxon>
        <taxon>Fungi incertae sedis</taxon>
        <taxon>Mucoromycota</taxon>
        <taxon>Glomeromycotina</taxon>
        <taxon>Glomeromycetes</taxon>
        <taxon>Glomerales</taxon>
        <taxon>Glomeraceae</taxon>
        <taxon>Rhizophagus</taxon>
    </lineage>
</organism>
<evidence type="ECO:0000256" key="2">
    <source>
        <dbReference type="ARBA" id="ARBA00022737"/>
    </source>
</evidence>
<gene>
    <name evidence="3" type="ORF">RhiirA4_550349</name>
</gene>
<dbReference type="AlphaFoldDB" id="A0A2I1HKH5"/>
<dbReference type="VEuPathDB" id="FungiDB:FUN_006346"/>
<dbReference type="Proteomes" id="UP000234323">
    <property type="component" value="Unassembled WGS sequence"/>
</dbReference>
<accession>A0A2I1HKH5</accession>